<reference evidence="2 3" key="1">
    <citation type="submission" date="2017-12" db="EMBL/GenBank/DDBJ databases">
        <title>High-resolution comparative analysis of great ape genomes.</title>
        <authorList>
            <person name="Pollen A."/>
            <person name="Hastie A."/>
            <person name="Hormozdiari F."/>
            <person name="Dougherty M."/>
            <person name="Liu R."/>
            <person name="Chaisson M."/>
            <person name="Hoppe E."/>
            <person name="Hill C."/>
            <person name="Pang A."/>
            <person name="Hillier L."/>
            <person name="Baker C."/>
            <person name="Armstrong J."/>
            <person name="Shendure J."/>
            <person name="Paten B."/>
            <person name="Wilson R."/>
            <person name="Chao H."/>
            <person name="Schneider V."/>
            <person name="Ventura M."/>
            <person name="Kronenberg Z."/>
            <person name="Murali S."/>
            <person name="Gordon D."/>
            <person name="Cantsilieris S."/>
            <person name="Munson K."/>
            <person name="Nelson B."/>
            <person name="Raja A."/>
            <person name="Underwood J."/>
            <person name="Diekhans M."/>
            <person name="Fiddes I."/>
            <person name="Haussler D."/>
            <person name="Eichler E."/>
        </authorList>
    </citation>
    <scope>NUCLEOTIDE SEQUENCE [LARGE SCALE GENOMIC DNA]</scope>
    <source>
        <strain evidence="2">Yerkes chimp pedigree #C0471</strain>
    </source>
</reference>
<organism evidence="2 3">
    <name type="scientific">Pan troglodytes</name>
    <name type="common">Chimpanzee</name>
    <dbReference type="NCBI Taxonomy" id="9598"/>
    <lineage>
        <taxon>Eukaryota</taxon>
        <taxon>Metazoa</taxon>
        <taxon>Chordata</taxon>
        <taxon>Craniata</taxon>
        <taxon>Vertebrata</taxon>
        <taxon>Euteleostomi</taxon>
        <taxon>Mammalia</taxon>
        <taxon>Eutheria</taxon>
        <taxon>Euarchontoglires</taxon>
        <taxon>Primates</taxon>
        <taxon>Haplorrhini</taxon>
        <taxon>Catarrhini</taxon>
        <taxon>Hominidae</taxon>
        <taxon>Pan</taxon>
    </lineage>
</organism>
<dbReference type="Proteomes" id="UP000236370">
    <property type="component" value="Unassembled WGS sequence"/>
</dbReference>
<name>A0A2J8PZ12_PANTR</name>
<proteinExistence type="predicted"/>
<evidence type="ECO:0000256" key="1">
    <source>
        <dbReference type="SAM" id="MobiDB-lite"/>
    </source>
</evidence>
<dbReference type="SUPFAM" id="SSF49879">
    <property type="entry name" value="SMAD/FHA domain"/>
    <property type="match status" value="1"/>
</dbReference>
<evidence type="ECO:0000313" key="2">
    <source>
        <dbReference type="EMBL" id="PNI89256.1"/>
    </source>
</evidence>
<feature type="region of interest" description="Disordered" evidence="1">
    <location>
        <begin position="46"/>
        <end position="92"/>
    </location>
</feature>
<comment type="caution">
    <text evidence="2">The sequence shown here is derived from an EMBL/GenBank/DDBJ whole genome shotgun (WGS) entry which is preliminary data.</text>
</comment>
<sequence length="92" mass="9912">TRLPPGGWSPDPKYQIRLCFGEEDPGPTEHPKEQLIMADVQVQLRPGSSSCTLSASTERPDGSSTPGNPDGITHLQRSCLHPKRAASSSCTR</sequence>
<dbReference type="InterPro" id="IPR008984">
    <property type="entry name" value="SMAD_FHA_dom_sf"/>
</dbReference>
<accession>A0A2J8PZ12</accession>
<protein>
    <submittedName>
        <fullName evidence="2">DUSP15 isoform 10</fullName>
    </submittedName>
</protein>
<dbReference type="EMBL" id="NBAG03000104">
    <property type="protein sequence ID" value="PNI89256.1"/>
    <property type="molecule type" value="Genomic_DNA"/>
</dbReference>
<feature type="compositionally biased region" description="Polar residues" evidence="1">
    <location>
        <begin position="46"/>
        <end position="67"/>
    </location>
</feature>
<feature type="non-terminal residue" evidence="2">
    <location>
        <position position="1"/>
    </location>
</feature>
<dbReference type="AlphaFoldDB" id="A0A2J8PZ12"/>
<evidence type="ECO:0000313" key="3">
    <source>
        <dbReference type="Proteomes" id="UP000236370"/>
    </source>
</evidence>
<gene>
    <name evidence="2" type="ORF">CK820_G0048921</name>
</gene>